<evidence type="ECO:0000313" key="3">
    <source>
        <dbReference type="Proteomes" id="UP000028481"/>
    </source>
</evidence>
<organism evidence="2 3">
    <name type="scientific">Thermodesulfobacterium commune DSM 2178</name>
    <dbReference type="NCBI Taxonomy" id="289377"/>
    <lineage>
        <taxon>Bacteria</taxon>
        <taxon>Pseudomonadati</taxon>
        <taxon>Thermodesulfobacteriota</taxon>
        <taxon>Thermodesulfobacteria</taxon>
        <taxon>Thermodesulfobacteriales</taxon>
        <taxon>Thermodesulfobacteriaceae</taxon>
        <taxon>Thermodesulfobacterium</taxon>
    </lineage>
</organism>
<dbReference type="AlphaFoldDB" id="A0A075WSA4"/>
<dbReference type="SUPFAM" id="SSF56281">
    <property type="entry name" value="Metallo-hydrolase/oxidoreductase"/>
    <property type="match status" value="1"/>
</dbReference>
<proteinExistence type="predicted"/>
<sequence length="237" mass="26223">MIEVTIVFDNYKGEPGFETGWGYSCVVKRNDEFLLFDTGADGQKLIKNLKRAGITPSLVSKIILSHAHKDHTGGLKEIQSLMPEAEIYAGVSFYEEVKKLLPYARLFKVSSEVLRITQGVYLTGELEGKVKETSLVLEAKDGVIVLTGCAHPGIEKIIEKVISEINPKVLAILGGLHLLDKNAEEIRNVIACLESKDVRLLAPSHCTGDLALKLFKQHFKERFLKVGVGTKITFESK</sequence>
<dbReference type="KEGG" id="tcm:HL41_04850"/>
<dbReference type="InterPro" id="IPR001279">
    <property type="entry name" value="Metallo-B-lactamas"/>
</dbReference>
<protein>
    <recommendedName>
        <fullName evidence="1">Metallo-beta-lactamase domain-containing protein</fullName>
    </recommendedName>
</protein>
<evidence type="ECO:0000259" key="1">
    <source>
        <dbReference type="SMART" id="SM00849"/>
    </source>
</evidence>
<dbReference type="eggNOG" id="COG1237">
    <property type="taxonomic scope" value="Bacteria"/>
</dbReference>
<gene>
    <name evidence="2" type="ORF">HL41_04850</name>
</gene>
<dbReference type="GO" id="GO:0016740">
    <property type="term" value="F:transferase activity"/>
    <property type="evidence" value="ECO:0007669"/>
    <property type="project" value="TreeGrafter"/>
</dbReference>
<dbReference type="CDD" id="cd07713">
    <property type="entry name" value="DHPS-like_MBL-fold"/>
    <property type="match status" value="1"/>
</dbReference>
<evidence type="ECO:0000313" key="2">
    <source>
        <dbReference type="EMBL" id="AIH04144.1"/>
    </source>
</evidence>
<dbReference type="SMART" id="SM00849">
    <property type="entry name" value="Lactamase_B"/>
    <property type="match status" value="1"/>
</dbReference>
<dbReference type="PANTHER" id="PTHR13754">
    <property type="entry name" value="METALLO-BETA-LACTAMASE SUPERFAMILY PROTEIN"/>
    <property type="match status" value="1"/>
</dbReference>
<dbReference type="RefSeq" id="WP_038060633.1">
    <property type="nucleotide sequence ID" value="NZ_CP008796.1"/>
</dbReference>
<dbReference type="STRING" id="289377.HL41_04850"/>
<dbReference type="HOGENOM" id="CLU_036012_1_0_0"/>
<keyword evidence="3" id="KW-1185">Reference proteome</keyword>
<dbReference type="InterPro" id="IPR052926">
    <property type="entry name" value="Metallo-beta-lactamase_dom"/>
</dbReference>
<dbReference type="PANTHER" id="PTHR13754:SF13">
    <property type="entry name" value="METALLO-BETA-LACTAMASE SUPERFAMILY PROTEIN (AFU_ORTHOLOGUE AFUA_3G07630)"/>
    <property type="match status" value="1"/>
</dbReference>
<dbReference type="Gene3D" id="3.60.15.10">
    <property type="entry name" value="Ribonuclease Z/Hydroxyacylglutathione hydrolase-like"/>
    <property type="match status" value="1"/>
</dbReference>
<dbReference type="PaxDb" id="289377-HL41_04850"/>
<dbReference type="InterPro" id="IPR036866">
    <property type="entry name" value="RibonucZ/Hydroxyglut_hydro"/>
</dbReference>
<dbReference type="OrthoDB" id="9803916at2"/>
<reference evidence="2 3" key="1">
    <citation type="journal article" date="2015" name="Genome Announc.">
        <title>Genome Sequence of a Sulfate-Reducing Thermophilic Bacterium, Thermodesulfobacterium commune DSM 2178T (Phylum Thermodesulfobacteria).</title>
        <authorList>
            <person name="Bhatnagar S."/>
            <person name="Badger J.H."/>
            <person name="Madupu R."/>
            <person name="Khouri H.M."/>
            <person name="O'Connor E.M."/>
            <person name="Robb F.T."/>
            <person name="Ward N.L."/>
            <person name="Eisen J.A."/>
        </authorList>
    </citation>
    <scope>NUCLEOTIDE SEQUENCE [LARGE SCALE GENOMIC DNA]</scope>
    <source>
        <strain evidence="2 3">DSM 2178</strain>
    </source>
</reference>
<dbReference type="InterPro" id="IPR041712">
    <property type="entry name" value="DHPS-like_MBL-fold"/>
</dbReference>
<accession>A0A075WSA4</accession>
<dbReference type="Pfam" id="PF00753">
    <property type="entry name" value="Lactamase_B"/>
    <property type="match status" value="1"/>
</dbReference>
<dbReference type="Proteomes" id="UP000028481">
    <property type="component" value="Chromosome"/>
</dbReference>
<name>A0A075WSA4_9BACT</name>
<feature type="domain" description="Metallo-beta-lactamase" evidence="1">
    <location>
        <begin position="22"/>
        <end position="205"/>
    </location>
</feature>
<dbReference type="EMBL" id="CP008796">
    <property type="protein sequence ID" value="AIH04144.1"/>
    <property type="molecule type" value="Genomic_DNA"/>
</dbReference>